<dbReference type="EMBL" id="ML978075">
    <property type="protein sequence ID" value="KAF2010816.1"/>
    <property type="molecule type" value="Genomic_DNA"/>
</dbReference>
<organism evidence="1 2">
    <name type="scientific">Aaosphaeria arxii CBS 175.79</name>
    <dbReference type="NCBI Taxonomy" id="1450172"/>
    <lineage>
        <taxon>Eukaryota</taxon>
        <taxon>Fungi</taxon>
        <taxon>Dikarya</taxon>
        <taxon>Ascomycota</taxon>
        <taxon>Pezizomycotina</taxon>
        <taxon>Dothideomycetes</taxon>
        <taxon>Pleosporomycetidae</taxon>
        <taxon>Pleosporales</taxon>
        <taxon>Pleosporales incertae sedis</taxon>
        <taxon>Aaosphaeria</taxon>
    </lineage>
</organism>
<protein>
    <submittedName>
        <fullName evidence="1">Uncharacterized protein</fullName>
    </submittedName>
</protein>
<reference evidence="1" key="1">
    <citation type="journal article" date="2020" name="Stud. Mycol.">
        <title>101 Dothideomycetes genomes: a test case for predicting lifestyles and emergence of pathogens.</title>
        <authorList>
            <person name="Haridas S."/>
            <person name="Albert R."/>
            <person name="Binder M."/>
            <person name="Bloem J."/>
            <person name="Labutti K."/>
            <person name="Salamov A."/>
            <person name="Andreopoulos B."/>
            <person name="Baker S."/>
            <person name="Barry K."/>
            <person name="Bills G."/>
            <person name="Bluhm B."/>
            <person name="Cannon C."/>
            <person name="Castanera R."/>
            <person name="Culley D."/>
            <person name="Daum C."/>
            <person name="Ezra D."/>
            <person name="Gonzalez J."/>
            <person name="Henrissat B."/>
            <person name="Kuo A."/>
            <person name="Liang C."/>
            <person name="Lipzen A."/>
            <person name="Lutzoni F."/>
            <person name="Magnuson J."/>
            <person name="Mondo S."/>
            <person name="Nolan M."/>
            <person name="Ohm R."/>
            <person name="Pangilinan J."/>
            <person name="Park H.-J."/>
            <person name="Ramirez L."/>
            <person name="Alfaro M."/>
            <person name="Sun H."/>
            <person name="Tritt A."/>
            <person name="Yoshinaga Y."/>
            <person name="Zwiers L.-H."/>
            <person name="Turgeon B."/>
            <person name="Goodwin S."/>
            <person name="Spatafora J."/>
            <person name="Crous P."/>
            <person name="Grigoriev I."/>
        </authorList>
    </citation>
    <scope>NUCLEOTIDE SEQUENCE</scope>
    <source>
        <strain evidence="1">CBS 175.79</strain>
    </source>
</reference>
<dbReference type="GeneID" id="54289694"/>
<keyword evidence="2" id="KW-1185">Reference proteome</keyword>
<proteinExistence type="predicted"/>
<dbReference type="RefSeq" id="XP_033379155.1">
    <property type="nucleotide sequence ID" value="XM_033532297.1"/>
</dbReference>
<dbReference type="AlphaFoldDB" id="A0A6A5XDD2"/>
<evidence type="ECO:0000313" key="2">
    <source>
        <dbReference type="Proteomes" id="UP000799778"/>
    </source>
</evidence>
<sequence>MGGWLAGEYAADISLSSALLLDASSSPRSSCHATSTAHHYHPRPRVDAMMDRKTTFCKYKNANAFMHSCIENIHNRGGKESKLGSAITIRFNYKGVIDKMVKGQKI</sequence>
<evidence type="ECO:0000313" key="1">
    <source>
        <dbReference type="EMBL" id="KAF2010816.1"/>
    </source>
</evidence>
<gene>
    <name evidence="1" type="ORF">BU24DRAFT_46568</name>
</gene>
<name>A0A6A5XDD2_9PLEO</name>
<accession>A0A6A5XDD2</accession>
<dbReference type="Proteomes" id="UP000799778">
    <property type="component" value="Unassembled WGS sequence"/>
</dbReference>